<proteinExistence type="predicted"/>
<reference evidence="1" key="1">
    <citation type="submission" date="2020-05" db="EMBL/GenBank/DDBJ databases">
        <authorList>
            <person name="Chiriac C."/>
            <person name="Salcher M."/>
            <person name="Ghai R."/>
            <person name="Kavagutti S V."/>
        </authorList>
    </citation>
    <scope>NUCLEOTIDE SEQUENCE</scope>
</reference>
<dbReference type="AlphaFoldDB" id="A0A6J6RS52"/>
<accession>A0A6J6RS52</accession>
<dbReference type="EMBL" id="CAFABA010000110">
    <property type="protein sequence ID" value="CAB4835023.1"/>
    <property type="molecule type" value="Genomic_DNA"/>
</dbReference>
<sequence length="420" mass="47033">MTLQVGKDVVLSGMYRIAGYPAVDFDEFHREELPRRLREGRSDAAIWDVADAPPLAIVLPGDRAYSYLVRDGRIVVERGVVADAETVVHIVDDDAWIDYLYEMRTRIGLLYSNAVTFSKGSLDTWDAWDPAVRLLYSGREIYRPETIEFVDRHGRPLDLERSFAVDDDPADMTHFLRSTGYLVVRKAFDSSLITDLRAEIDRIRDEAIEGELTSWWAEDPDGTKYPYRLTYLSDRSPLLASLYELPRVRSLVALSLEEVVPVPDRIEGILAVLKEYSPGTKVTGYANLPFHNDCGMGGCHITCPCVLVGIQLDAANRDSSQLHMMAGSWGKAFHPFPDEERQRQLPIIPLVTEPGDATVHFGCGLHSGPGPTGHNARRTIYLQHYNARAFDLIGPYSGYNEIMPGYGEGQIKSVEEIQAG</sequence>
<dbReference type="EMBL" id="CAFBOS010000013">
    <property type="protein sequence ID" value="CAB4980949.1"/>
    <property type="molecule type" value="Genomic_DNA"/>
</dbReference>
<name>A0A6J6RS52_9ZZZZ</name>
<evidence type="ECO:0000313" key="4">
    <source>
        <dbReference type="EMBL" id="CAB4980949.1"/>
    </source>
</evidence>
<dbReference type="EMBL" id="CAFBMH010000009">
    <property type="protein sequence ID" value="CAB4893359.1"/>
    <property type="molecule type" value="Genomic_DNA"/>
</dbReference>
<organism evidence="1">
    <name type="scientific">freshwater metagenome</name>
    <dbReference type="NCBI Taxonomy" id="449393"/>
    <lineage>
        <taxon>unclassified sequences</taxon>
        <taxon>metagenomes</taxon>
        <taxon>ecological metagenomes</taxon>
    </lineage>
</organism>
<evidence type="ECO:0000313" key="2">
    <source>
        <dbReference type="EMBL" id="CAB4835023.1"/>
    </source>
</evidence>
<evidence type="ECO:0000313" key="1">
    <source>
        <dbReference type="EMBL" id="CAB4725266.1"/>
    </source>
</evidence>
<evidence type="ECO:0000313" key="3">
    <source>
        <dbReference type="EMBL" id="CAB4893359.1"/>
    </source>
</evidence>
<dbReference type="Pfam" id="PF05721">
    <property type="entry name" value="PhyH"/>
    <property type="match status" value="1"/>
</dbReference>
<dbReference type="InterPro" id="IPR008775">
    <property type="entry name" value="Phytyl_CoA_dOase-like"/>
</dbReference>
<dbReference type="Gene3D" id="2.60.120.620">
    <property type="entry name" value="q2cbj1_9rhob like domain"/>
    <property type="match status" value="1"/>
</dbReference>
<protein>
    <submittedName>
        <fullName evidence="1">Unannotated protein</fullName>
    </submittedName>
</protein>
<dbReference type="EMBL" id="CAEZYR010000002">
    <property type="protein sequence ID" value="CAB4725266.1"/>
    <property type="molecule type" value="Genomic_DNA"/>
</dbReference>
<gene>
    <name evidence="1" type="ORF">UFOPK2754_00092</name>
    <name evidence="2" type="ORF">UFOPK3139_02276</name>
    <name evidence="3" type="ORF">UFOPK3543_00428</name>
    <name evidence="4" type="ORF">UFOPK3967_00354</name>
</gene>
<dbReference type="SUPFAM" id="SSF51197">
    <property type="entry name" value="Clavaminate synthase-like"/>
    <property type="match status" value="1"/>
</dbReference>